<feature type="compositionally biased region" description="Basic residues" evidence="1">
    <location>
        <begin position="1"/>
        <end position="12"/>
    </location>
</feature>
<evidence type="ECO:0000256" key="1">
    <source>
        <dbReference type="SAM" id="MobiDB-lite"/>
    </source>
</evidence>
<keyword evidence="2" id="KW-1133">Transmembrane helix</keyword>
<evidence type="ECO:0000313" key="3">
    <source>
        <dbReference type="EMBL" id="RHZ45354.1"/>
    </source>
</evidence>
<dbReference type="STRING" id="1348612.A0A397G679"/>
<evidence type="ECO:0000256" key="2">
    <source>
        <dbReference type="SAM" id="Phobius"/>
    </source>
</evidence>
<dbReference type="PANTHER" id="PTHR11440">
    <property type="entry name" value="LECITHIN-CHOLESTEROL ACYLTRANSFERASE-RELATED"/>
    <property type="match status" value="1"/>
</dbReference>
<dbReference type="Gene3D" id="3.40.50.1820">
    <property type="entry name" value="alpha/beta hydrolase"/>
    <property type="match status" value="1"/>
</dbReference>
<sequence length="686" mass="77331">MVHKRKNQKNRKNRTDDSSFTDDTVSDLGTSSTVSSIKRKPTGDSLNSAPRHKHSNSPEEMEQLVNETFFLKHEDKRPFVTKKRFVFTAGILIGLIIAYAMMSPQNPHFKIFSNYLSESFSDLDFSSILPAHILVEELFGNITLFLKPNISLLEDTEFLPGLTLAEEGVKSQFPVVLIPGIVSTGLESWGTSNCSRPYFRRRMWGTTTMFRAVLLDKECWRNHMRLDPDTGLDPPNFKLRAAQGLDAADYLFPGYWVWGKMIQNFAAIGYDSDNMHLAAYDWRLSFLNLEVRDKYFSKLKSNIELSKRTEKKKTVIVSHSMGSLVALYFFKWVESPLGGNGGKNWVNDHVESFVNIGGPLLGLPKALSALLSGEMRDTVELGAFGVYVLERFFSKLERAELFRTWGGLSSMLPKGGDAIWGNVTNAPDDRDGLIESYGPILNLRSIKGNNSNNDSSNDIDLSEDNEEFTSSKHTCVSGVKFLKQNSDEMFNNMLKKSYSFGVVKSQEEFQDSTDQTKWTNPLESQLPYAPDMKIFCLYGYGKDTERKYFYNFNPPDNKRLRIRDLLKHIFIDNTMNSDKDPYLKSGVHNGEGDGTVPLLSLGFMCTKGWNNPLYNPAKIKVITREFEHESGAALDLRGGAKTADHVDILGNYALTKDVLLIASGNGDKLDDKITSNILSYISKIDI</sequence>
<dbReference type="EMBL" id="PQFF01000549">
    <property type="protein sequence ID" value="RHZ45354.1"/>
    <property type="molecule type" value="Genomic_DNA"/>
</dbReference>
<dbReference type="AlphaFoldDB" id="A0A397G679"/>
<gene>
    <name evidence="3" type="ORF">Glove_680g69</name>
</gene>
<reference evidence="3 4" key="1">
    <citation type="submission" date="2018-08" db="EMBL/GenBank/DDBJ databases">
        <title>Genome and evolution of the arbuscular mycorrhizal fungus Diversispora epigaea (formerly Glomus versiforme) and its bacterial endosymbionts.</title>
        <authorList>
            <person name="Sun X."/>
            <person name="Fei Z."/>
            <person name="Harrison M."/>
        </authorList>
    </citation>
    <scope>NUCLEOTIDE SEQUENCE [LARGE SCALE GENOMIC DNA]</scope>
    <source>
        <strain evidence="3 4">IT104</strain>
    </source>
</reference>
<proteinExistence type="predicted"/>
<dbReference type="GO" id="GO:0008374">
    <property type="term" value="F:O-acyltransferase activity"/>
    <property type="evidence" value="ECO:0007669"/>
    <property type="project" value="InterPro"/>
</dbReference>
<protein>
    <recommendedName>
        <fullName evidence="5">Phospholipid:diacylglycerol acyltransferase</fullName>
    </recommendedName>
</protein>
<dbReference type="Pfam" id="PF02450">
    <property type="entry name" value="LCAT"/>
    <property type="match status" value="1"/>
</dbReference>
<accession>A0A397G679</accession>
<dbReference type="Proteomes" id="UP000266861">
    <property type="component" value="Unassembled WGS sequence"/>
</dbReference>
<keyword evidence="4" id="KW-1185">Reference proteome</keyword>
<dbReference type="SUPFAM" id="SSF53474">
    <property type="entry name" value="alpha/beta-Hydrolases"/>
    <property type="match status" value="1"/>
</dbReference>
<feature type="transmembrane region" description="Helical" evidence="2">
    <location>
        <begin position="85"/>
        <end position="102"/>
    </location>
</feature>
<dbReference type="InterPro" id="IPR003386">
    <property type="entry name" value="LACT/PDAT_acylTrfase"/>
</dbReference>
<dbReference type="OrthoDB" id="190846at2759"/>
<dbReference type="InterPro" id="IPR029058">
    <property type="entry name" value="AB_hydrolase_fold"/>
</dbReference>
<organism evidence="3 4">
    <name type="scientific">Diversispora epigaea</name>
    <dbReference type="NCBI Taxonomy" id="1348612"/>
    <lineage>
        <taxon>Eukaryota</taxon>
        <taxon>Fungi</taxon>
        <taxon>Fungi incertae sedis</taxon>
        <taxon>Mucoromycota</taxon>
        <taxon>Glomeromycotina</taxon>
        <taxon>Glomeromycetes</taxon>
        <taxon>Diversisporales</taxon>
        <taxon>Diversisporaceae</taxon>
        <taxon>Diversispora</taxon>
    </lineage>
</organism>
<keyword evidence="2" id="KW-0472">Membrane</keyword>
<feature type="region of interest" description="Disordered" evidence="1">
    <location>
        <begin position="1"/>
        <end position="59"/>
    </location>
</feature>
<evidence type="ECO:0008006" key="5">
    <source>
        <dbReference type="Google" id="ProtNLM"/>
    </source>
</evidence>
<evidence type="ECO:0000313" key="4">
    <source>
        <dbReference type="Proteomes" id="UP000266861"/>
    </source>
</evidence>
<name>A0A397G679_9GLOM</name>
<keyword evidence="2" id="KW-0812">Transmembrane</keyword>
<dbReference type="GO" id="GO:0006629">
    <property type="term" value="P:lipid metabolic process"/>
    <property type="evidence" value="ECO:0007669"/>
    <property type="project" value="InterPro"/>
</dbReference>
<comment type="caution">
    <text evidence="3">The sequence shown here is derived from an EMBL/GenBank/DDBJ whole genome shotgun (WGS) entry which is preliminary data.</text>
</comment>